<keyword evidence="3 8" id="KW-0812">Transmembrane</keyword>
<dbReference type="GO" id="GO:0016020">
    <property type="term" value="C:membrane"/>
    <property type="evidence" value="ECO:0007669"/>
    <property type="project" value="UniProtKB-SubCell"/>
</dbReference>
<comment type="caution">
    <text evidence="9">The sequence shown here is derived from an EMBL/GenBank/DDBJ whole genome shotgun (WGS) entry which is preliminary data.</text>
</comment>
<feature type="transmembrane region" description="Helical" evidence="8">
    <location>
        <begin position="323"/>
        <end position="340"/>
    </location>
</feature>
<dbReference type="Pfam" id="PF10268">
    <property type="entry name" value="Tmemb_161AB"/>
    <property type="match status" value="3"/>
</dbReference>
<comment type="similarity">
    <text evidence="2">Belongs to the TMEM161 family.</text>
</comment>
<dbReference type="EMBL" id="JTDE01002670">
    <property type="protein sequence ID" value="KAF7257051.1"/>
    <property type="molecule type" value="Genomic_DNA"/>
</dbReference>
<evidence type="ECO:0000256" key="7">
    <source>
        <dbReference type="SAM" id="MobiDB-lite"/>
    </source>
</evidence>
<feature type="transmembrane region" description="Helical" evidence="8">
    <location>
        <begin position="228"/>
        <end position="248"/>
    </location>
</feature>
<keyword evidence="4 8" id="KW-1133">Transmembrane helix</keyword>
<evidence type="ECO:0000256" key="5">
    <source>
        <dbReference type="ARBA" id="ARBA00023136"/>
    </source>
</evidence>
<evidence type="ECO:0000313" key="9">
    <source>
        <dbReference type="EMBL" id="KAF7257051.1"/>
    </source>
</evidence>
<feature type="transmembrane region" description="Helical" evidence="8">
    <location>
        <begin position="360"/>
        <end position="377"/>
    </location>
</feature>
<evidence type="ECO:0008006" key="11">
    <source>
        <dbReference type="Google" id="ProtNLM"/>
    </source>
</evidence>
<accession>A0A8S9YVN2</accession>
<feature type="compositionally biased region" description="Low complexity" evidence="7">
    <location>
        <begin position="200"/>
        <end position="221"/>
    </location>
</feature>
<organism evidence="9 10">
    <name type="scientific">Paragonimus skrjabini miyazakii</name>
    <dbReference type="NCBI Taxonomy" id="59628"/>
    <lineage>
        <taxon>Eukaryota</taxon>
        <taxon>Metazoa</taxon>
        <taxon>Spiralia</taxon>
        <taxon>Lophotrochozoa</taxon>
        <taxon>Platyhelminthes</taxon>
        <taxon>Trematoda</taxon>
        <taxon>Digenea</taxon>
        <taxon>Plagiorchiida</taxon>
        <taxon>Troglotremata</taxon>
        <taxon>Troglotrematidae</taxon>
        <taxon>Paragonimus</taxon>
    </lineage>
</organism>
<evidence type="ECO:0000313" key="10">
    <source>
        <dbReference type="Proteomes" id="UP000822476"/>
    </source>
</evidence>
<feature type="transmembrane region" description="Helical" evidence="8">
    <location>
        <begin position="436"/>
        <end position="462"/>
    </location>
</feature>
<evidence type="ECO:0000256" key="1">
    <source>
        <dbReference type="ARBA" id="ARBA00004141"/>
    </source>
</evidence>
<evidence type="ECO:0000256" key="4">
    <source>
        <dbReference type="ARBA" id="ARBA00022989"/>
    </source>
</evidence>
<evidence type="ECO:0000256" key="6">
    <source>
        <dbReference type="ARBA" id="ARBA00023180"/>
    </source>
</evidence>
<feature type="transmembrane region" description="Helical" evidence="8">
    <location>
        <begin position="276"/>
        <end position="302"/>
    </location>
</feature>
<feature type="region of interest" description="Disordered" evidence="7">
    <location>
        <begin position="56"/>
        <end position="76"/>
    </location>
</feature>
<name>A0A8S9YVN2_9TREM</name>
<protein>
    <recommendedName>
        <fullName evidence="11">Transmembrane protein 161B</fullName>
    </recommendedName>
</protein>
<gene>
    <name evidence="9" type="ORF">EG68_05172</name>
</gene>
<feature type="transmembrane region" description="Helical" evidence="8">
    <location>
        <begin position="543"/>
        <end position="565"/>
    </location>
</feature>
<dbReference type="PANTHER" id="PTHR13624:SF6">
    <property type="entry name" value="EMEI"/>
    <property type="match status" value="1"/>
</dbReference>
<dbReference type="AlphaFoldDB" id="A0A8S9YVN2"/>
<reference evidence="9" key="1">
    <citation type="submission" date="2019-07" db="EMBL/GenBank/DDBJ databases">
        <title>Annotation for the trematode Paragonimus miyazaki's.</title>
        <authorList>
            <person name="Choi Y.-J."/>
        </authorList>
    </citation>
    <scope>NUCLEOTIDE SEQUENCE</scope>
    <source>
        <strain evidence="9">Japan</strain>
    </source>
</reference>
<keyword evidence="10" id="KW-1185">Reference proteome</keyword>
<comment type="subcellular location">
    <subcellularLocation>
        <location evidence="1">Membrane</location>
        <topology evidence="1">Multi-pass membrane protein</topology>
    </subcellularLocation>
</comment>
<proteinExistence type="inferred from homology"/>
<dbReference type="Proteomes" id="UP000822476">
    <property type="component" value="Unassembled WGS sequence"/>
</dbReference>
<evidence type="ECO:0000256" key="2">
    <source>
        <dbReference type="ARBA" id="ARBA00009706"/>
    </source>
</evidence>
<keyword evidence="5 8" id="KW-0472">Membrane</keyword>
<keyword evidence="6" id="KW-0325">Glycoprotein</keyword>
<dbReference type="InterPro" id="IPR019395">
    <property type="entry name" value="Transmembrane_161A/B"/>
</dbReference>
<evidence type="ECO:0000256" key="8">
    <source>
        <dbReference type="SAM" id="Phobius"/>
    </source>
</evidence>
<dbReference type="OrthoDB" id="784140at2759"/>
<evidence type="ECO:0000256" key="3">
    <source>
        <dbReference type="ARBA" id="ARBA00022692"/>
    </source>
</evidence>
<feature type="region of interest" description="Disordered" evidence="7">
    <location>
        <begin position="199"/>
        <end position="221"/>
    </location>
</feature>
<dbReference type="PANTHER" id="PTHR13624">
    <property type="entry name" value="RE42071P"/>
    <property type="match status" value="1"/>
</dbReference>
<sequence>MAVLGFQLVTTLIGASILSKIVAYFTFTRLVYNGLYRFLVPSDELLLETAGNLRNKNKSRRRRPDTISEPNGHGPSSDVFYFPRTVSIQLQTLPISYYDVGTLPLYSSCQWLLDFTVCAFGIYCVTEVVQSHYVPWFGQPPSSHSEDKPKSSFLPSMMSVSTRLNLSLVWLSLTVWFTLRALLSMTSIYFRSTTADVAKSDTYPSSTSSATAPTTGASTATRSPTTEWFLILAAGFLSLIMSGFFLALDGRCFEFNLQTAYTNLTWTLTDSPGTPLISWGAFHAVICGICALVGAVLVYPGMKFGRIYLDAVSNRPVVIHKRFLFHLAFVAPLLPILLWMKPVTDHLLRALVTLSFHPVVSKQPTLLVIITVAVNLFGKHLNTLRLLSCLGVVLSRVVITRWHLQAYLYSAQDKLDQFNREPGQTSNKEVQRLVASIFYCINLVALQWIAPTILLLALVCLYKNTANLSWLPVGLSHGHSAVESDDASLKIFVDNGPSTLPDLTSVVMGSTLSWSETVSQVRLAFQRFTGTVSLRGAAVSRGVFSFIIWWYLVALQCVSLLGVAYHRFTLD</sequence>